<evidence type="ECO:0000313" key="2">
    <source>
        <dbReference type="Proteomes" id="UP000218327"/>
    </source>
</evidence>
<proteinExistence type="predicted"/>
<evidence type="ECO:0000313" key="1">
    <source>
        <dbReference type="EMBL" id="PCJ27954.1"/>
    </source>
</evidence>
<accession>A0A2A5B8N8</accession>
<comment type="caution">
    <text evidence="1">The sequence shown here is derived from an EMBL/GenBank/DDBJ whole genome shotgun (WGS) entry which is preliminary data.</text>
</comment>
<reference evidence="2" key="1">
    <citation type="submission" date="2017-08" db="EMBL/GenBank/DDBJ databases">
        <title>A dynamic microbial community with high functional redundancy inhabits the cold, oxic subseafloor aquifer.</title>
        <authorList>
            <person name="Tully B.J."/>
            <person name="Wheat C.G."/>
            <person name="Glazer B.T."/>
            <person name="Huber J.A."/>
        </authorList>
    </citation>
    <scope>NUCLEOTIDE SEQUENCE [LARGE SCALE GENOMIC DNA]</scope>
</reference>
<name>A0A2A5B8N8_9GAMM</name>
<organism evidence="1 2">
    <name type="scientific">SAR86 cluster bacterium</name>
    <dbReference type="NCBI Taxonomy" id="2030880"/>
    <lineage>
        <taxon>Bacteria</taxon>
        <taxon>Pseudomonadati</taxon>
        <taxon>Pseudomonadota</taxon>
        <taxon>Gammaproteobacteria</taxon>
        <taxon>SAR86 cluster</taxon>
    </lineage>
</organism>
<dbReference type="AlphaFoldDB" id="A0A2A5B8N8"/>
<dbReference type="Proteomes" id="UP000218327">
    <property type="component" value="Unassembled WGS sequence"/>
</dbReference>
<sequence length="276" mass="32242">MPAISTSFNRFLLLLLLQLMLVPLAMSQLPQLSSVQQQWLGEQIFQNECNQRLECLTHWNVGEDFPSLGIGHFIWYRKNQNELFEETFPSLIESYHTSNYDIPAWLKQLEPLDSPWQNREEFLDDISSPQMEELRQFLANSMDLQLKFIVARLHASVPEILLATDAKQRAAIQRSFYQVANSYPPYGIYALIDYVHFKGTGIDERERYQNQGWGLLQVFIEMHETQQENATLESFVDSAGAILERRVRNSPPTRNEQRWIAGWKKRLSTYLPTKAK</sequence>
<gene>
    <name evidence="1" type="ORF">COA96_01975</name>
</gene>
<dbReference type="EMBL" id="NVVJ01000004">
    <property type="protein sequence ID" value="PCJ27954.1"/>
    <property type="molecule type" value="Genomic_DNA"/>
</dbReference>
<protein>
    <submittedName>
        <fullName evidence="1">Uncharacterized protein</fullName>
    </submittedName>
</protein>